<feature type="transmembrane region" description="Helical" evidence="9">
    <location>
        <begin position="297"/>
        <end position="319"/>
    </location>
</feature>
<evidence type="ECO:0000256" key="4">
    <source>
        <dbReference type="ARBA" id="ARBA00022970"/>
    </source>
</evidence>
<reference evidence="11" key="1">
    <citation type="submission" date="2024-02" db="EMBL/GenBank/DDBJ databases">
        <authorList>
            <consortium name="ELIXIR-Norway"/>
            <consortium name="Elixir Norway"/>
        </authorList>
    </citation>
    <scope>NUCLEOTIDE SEQUENCE</scope>
</reference>
<proteinExistence type="inferred from homology"/>
<evidence type="ECO:0000256" key="5">
    <source>
        <dbReference type="ARBA" id="ARBA00022989"/>
    </source>
</evidence>
<dbReference type="Proteomes" id="UP001497512">
    <property type="component" value="Chromosome 7"/>
</dbReference>
<feature type="transmembrane region" description="Helical" evidence="9">
    <location>
        <begin position="231"/>
        <end position="250"/>
    </location>
</feature>
<feature type="transmembrane region" description="Helical" evidence="9">
    <location>
        <begin position="339"/>
        <end position="360"/>
    </location>
</feature>
<dbReference type="PANTHER" id="PTHR22950">
    <property type="entry name" value="AMINO ACID TRANSPORTER"/>
    <property type="match status" value="1"/>
</dbReference>
<evidence type="ECO:0000256" key="8">
    <source>
        <dbReference type="SAM" id="MobiDB-lite"/>
    </source>
</evidence>
<dbReference type="InterPro" id="IPR013057">
    <property type="entry name" value="AA_transpt_TM"/>
</dbReference>
<organism evidence="11 12">
    <name type="scientific">Sphagnum troendelagicum</name>
    <dbReference type="NCBI Taxonomy" id="128251"/>
    <lineage>
        <taxon>Eukaryota</taxon>
        <taxon>Viridiplantae</taxon>
        <taxon>Streptophyta</taxon>
        <taxon>Embryophyta</taxon>
        <taxon>Bryophyta</taxon>
        <taxon>Sphagnophytina</taxon>
        <taxon>Sphagnopsida</taxon>
        <taxon>Sphagnales</taxon>
        <taxon>Sphagnaceae</taxon>
        <taxon>Sphagnum</taxon>
    </lineage>
</organism>
<feature type="transmembrane region" description="Helical" evidence="9">
    <location>
        <begin position="512"/>
        <end position="534"/>
    </location>
</feature>
<evidence type="ECO:0000313" key="12">
    <source>
        <dbReference type="Proteomes" id="UP001497512"/>
    </source>
</evidence>
<comment type="subcellular location">
    <subcellularLocation>
        <location evidence="1">Membrane</location>
        <topology evidence="1">Multi-pass membrane protein</topology>
    </subcellularLocation>
</comment>
<name>A0ABP0UVB2_9BRYO</name>
<feature type="transmembrane region" description="Helical" evidence="9">
    <location>
        <begin position="159"/>
        <end position="178"/>
    </location>
</feature>
<gene>
    <name evidence="11" type="ORF">CSSPTR1EN2_LOCUS20470</name>
</gene>
<keyword evidence="12" id="KW-1185">Reference proteome</keyword>
<dbReference type="PANTHER" id="PTHR22950:SF692">
    <property type="entry name" value="TRANSMEMBRANE AMINO ACID TRANSPORTER FAMILY PROTEIN"/>
    <property type="match status" value="1"/>
</dbReference>
<feature type="compositionally biased region" description="Acidic residues" evidence="8">
    <location>
        <begin position="14"/>
        <end position="36"/>
    </location>
</feature>
<feature type="transmembrane region" description="Helical" evidence="9">
    <location>
        <begin position="372"/>
        <end position="396"/>
    </location>
</feature>
<feature type="domain" description="Amino acid transporter transmembrane" evidence="10">
    <location>
        <begin position="153"/>
        <end position="536"/>
    </location>
</feature>
<evidence type="ECO:0000259" key="10">
    <source>
        <dbReference type="Pfam" id="PF01490"/>
    </source>
</evidence>
<keyword evidence="6 9" id="KW-0472">Membrane</keyword>
<feature type="region of interest" description="Disordered" evidence="8">
    <location>
        <begin position="1"/>
        <end position="51"/>
    </location>
</feature>
<keyword evidence="4" id="KW-0029">Amino-acid transport</keyword>
<evidence type="ECO:0000313" key="11">
    <source>
        <dbReference type="EMBL" id="CAK9231291.1"/>
    </source>
</evidence>
<keyword evidence="5 9" id="KW-1133">Transmembrane helix</keyword>
<evidence type="ECO:0000256" key="2">
    <source>
        <dbReference type="ARBA" id="ARBA00022448"/>
    </source>
</evidence>
<evidence type="ECO:0000256" key="6">
    <source>
        <dbReference type="ARBA" id="ARBA00023136"/>
    </source>
</evidence>
<dbReference type="Pfam" id="PF01490">
    <property type="entry name" value="Aa_trans"/>
    <property type="match status" value="1"/>
</dbReference>
<keyword evidence="2" id="KW-0813">Transport</keyword>
<protein>
    <recommendedName>
        <fullName evidence="10">Amino acid transporter transmembrane domain-containing protein</fullName>
    </recommendedName>
</protein>
<evidence type="ECO:0000256" key="1">
    <source>
        <dbReference type="ARBA" id="ARBA00004141"/>
    </source>
</evidence>
<feature type="transmembrane region" description="Helical" evidence="9">
    <location>
        <begin position="458"/>
        <end position="478"/>
    </location>
</feature>
<dbReference type="Gene3D" id="1.20.1740.10">
    <property type="entry name" value="Amino acid/polyamine transporter I"/>
    <property type="match status" value="1"/>
</dbReference>
<keyword evidence="3 9" id="KW-0812">Transmembrane</keyword>
<feature type="transmembrane region" description="Helical" evidence="9">
    <location>
        <begin position="484"/>
        <end position="505"/>
    </location>
</feature>
<evidence type="ECO:0000256" key="7">
    <source>
        <dbReference type="ARBA" id="ARBA00049662"/>
    </source>
</evidence>
<evidence type="ECO:0000256" key="3">
    <source>
        <dbReference type="ARBA" id="ARBA00022692"/>
    </source>
</evidence>
<sequence>MPSREPNYYLAAEEQQEEEEEEEEENSERDSDEEDGDGRPSPVGSASHWPQSYKQSMDMYASPALSIFSPSLNRISSSYLSSSYQRTGRSPHIQPVLDTESLQIPFLPGKKLEKGERQHAYSQQREGYAAKPDEHVKKTDADYHIKAEALREGSSILQAMFNGMNVLVGVGVLTTPYAVKEGGWLGLLLLFVLSAICCYTGILLRRCLESAPGLATYPDIGQAAFGNTGRFIIAIILYTELYACCVEFLILEGDNLSALFPWVHLDVAGFSISSNTLFAVLTAIFVLPTVWLRDLSLLSYVSAGGVIASLVVVICVYWVGTVNGIGFHHPGYLLNWSGIPVSIGLYGFCYSGHAVFPNIYTSLKNRADYDKVLGVSFLLCTMLYGGMAAMGFTMFGEDTASQITLNLPGQFVASKIAVWTTVVNPFTKYALTMTPVAHSLEELLPQRPDSAEYRSWSLVIRTALVLSTIAVAVLVPFFGLVMAFIGAFLSMTVSVILPCACYLSILDKKATLFQVILCSAIIVIGIICLIGGTYSSVAGIIDKLSNGGSITP</sequence>
<dbReference type="EMBL" id="OZ019899">
    <property type="protein sequence ID" value="CAK9231291.1"/>
    <property type="molecule type" value="Genomic_DNA"/>
</dbReference>
<evidence type="ECO:0000256" key="9">
    <source>
        <dbReference type="SAM" id="Phobius"/>
    </source>
</evidence>
<accession>A0ABP0UVB2</accession>
<feature type="transmembrane region" description="Helical" evidence="9">
    <location>
        <begin position="270"/>
        <end position="290"/>
    </location>
</feature>
<comment type="similarity">
    <text evidence="7">Belongs to the amino acid/polyamine transporter 2 family. Amino acid/auxin permease (AAAP) (TC 2.A.18.5) subfamily.</text>
</comment>
<feature type="transmembrane region" description="Helical" evidence="9">
    <location>
        <begin position="184"/>
        <end position="204"/>
    </location>
</feature>